<evidence type="ECO:0000256" key="7">
    <source>
        <dbReference type="ARBA" id="ARBA00022970"/>
    </source>
</evidence>
<dbReference type="Proteomes" id="UP000673821">
    <property type="component" value="Unassembled WGS sequence"/>
</dbReference>
<evidence type="ECO:0000256" key="5">
    <source>
        <dbReference type="ARBA" id="ARBA00022741"/>
    </source>
</evidence>
<keyword evidence="10" id="KW-1185">Reference proteome</keyword>
<keyword evidence="3" id="KW-1003">Cell membrane</keyword>
<evidence type="ECO:0000259" key="8">
    <source>
        <dbReference type="PROSITE" id="PS50893"/>
    </source>
</evidence>
<evidence type="ECO:0000256" key="1">
    <source>
        <dbReference type="ARBA" id="ARBA00005417"/>
    </source>
</evidence>
<dbReference type="InterPro" id="IPR027417">
    <property type="entry name" value="P-loop_NTPase"/>
</dbReference>
<sequence length="236" mass="24442">MASLNVVGLAGGYSASDEIVKGIDLQIAPSDFAVIVGPNGAGKSTFLKMVAGLVKPRRGSVQVVGTAIRAGDPADACRHGVAFVPQERNVFGSLSVRENLEVACYASPAVYAKSLDEQLARFPILVRLLSSRASSLSGGQRQVVALAMALMTCPKVLLLDEPTAGLSPGAAQEALLTIATLARSGLAVLMVEQNALIALAAADRGIVLVAGQKVRDQSATSLANDPEIRTLFLGRH</sequence>
<reference evidence="9 10" key="1">
    <citation type="submission" date="2021-02" db="EMBL/GenBank/DDBJ databases">
        <authorList>
            <person name="Vanwijnsberghe S."/>
        </authorList>
    </citation>
    <scope>NUCLEOTIDE SEQUENCE [LARGE SCALE GENOMIC DNA]</scope>
    <source>
        <strain evidence="9 10">R-69776</strain>
    </source>
</reference>
<dbReference type="PANTHER" id="PTHR43820">
    <property type="entry name" value="HIGH-AFFINITY BRANCHED-CHAIN AMINO ACID TRANSPORT ATP-BINDING PROTEIN LIVF"/>
    <property type="match status" value="1"/>
</dbReference>
<dbReference type="PROSITE" id="PS50893">
    <property type="entry name" value="ABC_TRANSPORTER_2"/>
    <property type="match status" value="1"/>
</dbReference>
<dbReference type="Gene3D" id="3.40.50.300">
    <property type="entry name" value="P-loop containing nucleotide triphosphate hydrolases"/>
    <property type="match status" value="1"/>
</dbReference>
<feature type="domain" description="ABC transporter" evidence="8">
    <location>
        <begin position="4"/>
        <end position="235"/>
    </location>
</feature>
<keyword evidence="5" id="KW-0547">Nucleotide-binding</keyword>
<evidence type="ECO:0000313" key="10">
    <source>
        <dbReference type="Proteomes" id="UP000673821"/>
    </source>
</evidence>
<gene>
    <name evidence="9" type="primary">livF_13</name>
    <name evidence="9" type="ORF">R69776_07011</name>
</gene>
<dbReference type="SUPFAM" id="SSF52540">
    <property type="entry name" value="P-loop containing nucleoside triphosphate hydrolases"/>
    <property type="match status" value="1"/>
</dbReference>
<protein>
    <submittedName>
        <fullName evidence="9">High-affinity branched-chain amino acid transport ATP-binding protein LivF</fullName>
    </submittedName>
</protein>
<comment type="caution">
    <text evidence="9">The sequence shown here is derived from an EMBL/GenBank/DDBJ whole genome shotgun (WGS) entry which is preliminary data.</text>
</comment>
<dbReference type="PROSITE" id="PS00211">
    <property type="entry name" value="ABC_TRANSPORTER_1"/>
    <property type="match status" value="1"/>
</dbReference>
<dbReference type="PANTHER" id="PTHR43820:SF6">
    <property type="entry name" value="ABC TRANSPORTER ATP-BINDING PROTEIN"/>
    <property type="match status" value="1"/>
</dbReference>
<keyword evidence="7" id="KW-0029">Amino-acid transport</keyword>
<keyword evidence="6 9" id="KW-0067">ATP-binding</keyword>
<dbReference type="GO" id="GO:0005524">
    <property type="term" value="F:ATP binding"/>
    <property type="evidence" value="ECO:0007669"/>
    <property type="project" value="UniProtKB-KW"/>
</dbReference>
<keyword evidence="4" id="KW-0472">Membrane</keyword>
<dbReference type="InterPro" id="IPR017871">
    <property type="entry name" value="ABC_transporter-like_CS"/>
</dbReference>
<evidence type="ECO:0000256" key="4">
    <source>
        <dbReference type="ARBA" id="ARBA00022519"/>
    </source>
</evidence>
<dbReference type="EMBL" id="CAJNBH010000029">
    <property type="protein sequence ID" value="CAE6840266.1"/>
    <property type="molecule type" value="Genomic_DNA"/>
</dbReference>
<name>A0ABM8SXW8_9BURK</name>
<evidence type="ECO:0000256" key="3">
    <source>
        <dbReference type="ARBA" id="ARBA00022475"/>
    </source>
</evidence>
<dbReference type="SMART" id="SM00382">
    <property type="entry name" value="AAA"/>
    <property type="match status" value="1"/>
</dbReference>
<keyword evidence="2" id="KW-0813">Transport</keyword>
<accession>A0ABM8SXW8</accession>
<dbReference type="InterPro" id="IPR003439">
    <property type="entry name" value="ABC_transporter-like_ATP-bd"/>
</dbReference>
<keyword evidence="4" id="KW-0997">Cell inner membrane</keyword>
<dbReference type="Pfam" id="PF00005">
    <property type="entry name" value="ABC_tran"/>
    <property type="match status" value="1"/>
</dbReference>
<organism evidence="9 10">
    <name type="scientific">Paraburkholderia nemoris</name>
    <dbReference type="NCBI Taxonomy" id="2793076"/>
    <lineage>
        <taxon>Bacteria</taxon>
        <taxon>Pseudomonadati</taxon>
        <taxon>Pseudomonadota</taxon>
        <taxon>Betaproteobacteria</taxon>
        <taxon>Burkholderiales</taxon>
        <taxon>Burkholderiaceae</taxon>
        <taxon>Paraburkholderia</taxon>
    </lineage>
</organism>
<evidence type="ECO:0000256" key="6">
    <source>
        <dbReference type="ARBA" id="ARBA00022840"/>
    </source>
</evidence>
<proteinExistence type="inferred from homology"/>
<evidence type="ECO:0000256" key="2">
    <source>
        <dbReference type="ARBA" id="ARBA00022448"/>
    </source>
</evidence>
<comment type="similarity">
    <text evidence="1">Belongs to the ABC transporter superfamily.</text>
</comment>
<dbReference type="RefSeq" id="WP_200660781.1">
    <property type="nucleotide sequence ID" value="NZ_CAJNBH010000029.1"/>
</dbReference>
<dbReference type="InterPro" id="IPR003593">
    <property type="entry name" value="AAA+_ATPase"/>
</dbReference>
<dbReference type="InterPro" id="IPR052156">
    <property type="entry name" value="BCAA_Transport_ATP-bd_LivF"/>
</dbReference>
<evidence type="ECO:0000313" key="9">
    <source>
        <dbReference type="EMBL" id="CAE6840266.1"/>
    </source>
</evidence>